<comment type="caution">
    <text evidence="2">The sequence shown here is derived from an EMBL/GenBank/DDBJ whole genome shotgun (WGS) entry which is preliminary data.</text>
</comment>
<dbReference type="Proteomes" id="UP000293142">
    <property type="component" value="Unassembled WGS sequence"/>
</dbReference>
<dbReference type="RefSeq" id="WP_131016613.1">
    <property type="nucleotide sequence ID" value="NZ_SIRE01000021.1"/>
</dbReference>
<organism evidence="2 3">
    <name type="scientific">Paenibacillus thalictri</name>
    <dbReference type="NCBI Taxonomy" id="2527873"/>
    <lineage>
        <taxon>Bacteria</taxon>
        <taxon>Bacillati</taxon>
        <taxon>Bacillota</taxon>
        <taxon>Bacilli</taxon>
        <taxon>Bacillales</taxon>
        <taxon>Paenibacillaceae</taxon>
        <taxon>Paenibacillus</taxon>
    </lineage>
</organism>
<proteinExistence type="predicted"/>
<dbReference type="EMBL" id="SIRE01000021">
    <property type="protein sequence ID" value="TBL73355.1"/>
    <property type="molecule type" value="Genomic_DNA"/>
</dbReference>
<accession>A0A4Q9DLK0</accession>
<evidence type="ECO:0000313" key="2">
    <source>
        <dbReference type="EMBL" id="TBL73355.1"/>
    </source>
</evidence>
<dbReference type="InterPro" id="IPR024562">
    <property type="entry name" value="YqhG"/>
</dbReference>
<protein>
    <submittedName>
        <fullName evidence="2">Uncharacterized protein</fullName>
    </submittedName>
</protein>
<gene>
    <name evidence="2" type="ORF">EYB31_27140</name>
</gene>
<dbReference type="AlphaFoldDB" id="A0A4Q9DLK0"/>
<feature type="compositionally biased region" description="Low complexity" evidence="1">
    <location>
        <begin position="105"/>
        <end position="116"/>
    </location>
</feature>
<keyword evidence="3" id="KW-1185">Reference proteome</keyword>
<evidence type="ECO:0000256" key="1">
    <source>
        <dbReference type="SAM" id="MobiDB-lite"/>
    </source>
</evidence>
<dbReference type="OrthoDB" id="2433584at2"/>
<reference evidence="2 3" key="1">
    <citation type="submission" date="2019-02" db="EMBL/GenBank/DDBJ databases">
        <title>Paenibacillus sp. nov., isolated from surface-sterilized tissue of Thalictrum simplex L.</title>
        <authorList>
            <person name="Tuo L."/>
        </authorList>
    </citation>
    <scope>NUCLEOTIDE SEQUENCE [LARGE SCALE GENOMIC DNA]</scope>
    <source>
        <strain evidence="2 3">N2SHLJ1</strain>
    </source>
</reference>
<sequence>MKTGEIQQFVMRYLETEQCQIIEKHPAYVTVKLSPSADRALTNRPYYWSFVERTGAAPETMTFTLVFDPDKAKDVLAAKYPQAGAASMPGAGAAGVYTANPSAAPGVPMPSGSQSQPGGGNGLPSVSASPAGSEPVPDGSAEQAQSSQPDSILGRYFGFVPTPVVSRMPRDDVTFGSRRLEQIFDAVKAKGKYVRLFEEPPQGHRSAPASLPYDSWLHANYLVEFACDMKRTELHSLAIRLSTGEIKEDFDELLDNVKLTPRLPANIHIIPDKMSLSHGSSVLERYLENRLKDYDHRWAEEAHDRLLEELERIRLYYESLIKAAEDDKKPDFEGQYRNRQAEIEWQYRPRVHISVINCGLFHFHTPQRP</sequence>
<evidence type="ECO:0000313" key="3">
    <source>
        <dbReference type="Proteomes" id="UP000293142"/>
    </source>
</evidence>
<feature type="region of interest" description="Disordered" evidence="1">
    <location>
        <begin position="105"/>
        <end position="148"/>
    </location>
</feature>
<name>A0A4Q9DLK0_9BACL</name>
<dbReference type="Pfam" id="PF11079">
    <property type="entry name" value="YqhG"/>
    <property type="match status" value="2"/>
</dbReference>